<organism evidence="2 3">
    <name type="scientific">Salinimicrobium flavum</name>
    <dbReference type="NCBI Taxonomy" id="1737065"/>
    <lineage>
        <taxon>Bacteria</taxon>
        <taxon>Pseudomonadati</taxon>
        <taxon>Bacteroidota</taxon>
        <taxon>Flavobacteriia</taxon>
        <taxon>Flavobacteriales</taxon>
        <taxon>Flavobacteriaceae</taxon>
        <taxon>Salinimicrobium</taxon>
    </lineage>
</organism>
<evidence type="ECO:0000313" key="2">
    <source>
        <dbReference type="EMBL" id="MFD2516786.1"/>
    </source>
</evidence>
<reference evidence="3" key="1">
    <citation type="journal article" date="2019" name="Int. J. Syst. Evol. Microbiol.">
        <title>The Global Catalogue of Microorganisms (GCM) 10K type strain sequencing project: providing services to taxonomists for standard genome sequencing and annotation.</title>
        <authorList>
            <consortium name="The Broad Institute Genomics Platform"/>
            <consortium name="The Broad Institute Genome Sequencing Center for Infectious Disease"/>
            <person name="Wu L."/>
            <person name="Ma J."/>
        </authorList>
    </citation>
    <scope>NUCLEOTIDE SEQUENCE [LARGE SCALE GENOMIC DNA]</scope>
    <source>
        <strain evidence="3">KCTC 42585</strain>
    </source>
</reference>
<comment type="caution">
    <text evidence="2">The sequence shown here is derived from an EMBL/GenBank/DDBJ whole genome shotgun (WGS) entry which is preliminary data.</text>
</comment>
<evidence type="ECO:0000256" key="1">
    <source>
        <dbReference type="SAM" id="SignalP"/>
    </source>
</evidence>
<dbReference type="Proteomes" id="UP001597468">
    <property type="component" value="Unassembled WGS sequence"/>
</dbReference>
<evidence type="ECO:0000313" key="3">
    <source>
        <dbReference type="Proteomes" id="UP001597468"/>
    </source>
</evidence>
<keyword evidence="3" id="KW-1185">Reference proteome</keyword>
<dbReference type="RefSeq" id="WP_380748188.1">
    <property type="nucleotide sequence ID" value="NZ_JBHULT010000005.1"/>
</dbReference>
<proteinExistence type="predicted"/>
<name>A0ABW5IUL5_9FLAO</name>
<keyword evidence="1" id="KW-0732">Signal</keyword>
<gene>
    <name evidence="2" type="ORF">ACFSTG_02675</name>
</gene>
<feature type="signal peptide" evidence="1">
    <location>
        <begin position="1"/>
        <end position="21"/>
    </location>
</feature>
<accession>A0ABW5IUL5</accession>
<feature type="chain" id="PRO_5045733456" description="TonB protein C-terminal" evidence="1">
    <location>
        <begin position="22"/>
        <end position="114"/>
    </location>
</feature>
<evidence type="ECO:0008006" key="4">
    <source>
        <dbReference type="Google" id="ProtNLM"/>
    </source>
</evidence>
<protein>
    <recommendedName>
        <fullName evidence="4">TonB protein C-terminal</fullName>
    </recommendedName>
</protein>
<sequence length="114" mass="12958">MKTLKTVFVALAICLTTSMFADSNPVSKEVSTTSISQEIEKMLFDSQLVIEEEFKVTVIFQVTGDKRIEILSVNSPNQEVNTFIQRRLQNRKLHSECLSSDQIYALPINMQSLE</sequence>
<dbReference type="EMBL" id="JBHULT010000005">
    <property type="protein sequence ID" value="MFD2516786.1"/>
    <property type="molecule type" value="Genomic_DNA"/>
</dbReference>